<evidence type="ECO:0000256" key="7">
    <source>
        <dbReference type="HAMAP-Rule" id="MF_02065"/>
    </source>
</evidence>
<protein>
    <recommendedName>
        <fullName evidence="7">Endolytic murein transglycosylase</fullName>
        <ecNumber evidence="7">4.2.2.29</ecNumber>
    </recommendedName>
    <alternativeName>
        <fullName evidence="7">Peptidoglycan lytic transglycosylase</fullName>
    </alternativeName>
    <alternativeName>
        <fullName evidence="7">Peptidoglycan polymerization terminase</fullName>
    </alternativeName>
</protein>
<dbReference type="PANTHER" id="PTHR30518:SF2">
    <property type="entry name" value="ENDOLYTIC MUREIN TRANSGLYCOSYLASE"/>
    <property type="match status" value="1"/>
</dbReference>
<evidence type="ECO:0000256" key="5">
    <source>
        <dbReference type="ARBA" id="ARBA00023239"/>
    </source>
</evidence>
<dbReference type="GO" id="GO:0071555">
    <property type="term" value="P:cell wall organization"/>
    <property type="evidence" value="ECO:0007669"/>
    <property type="project" value="UniProtKB-KW"/>
</dbReference>
<dbReference type="InterPro" id="IPR003770">
    <property type="entry name" value="MLTG-like"/>
</dbReference>
<evidence type="ECO:0000256" key="4">
    <source>
        <dbReference type="ARBA" id="ARBA00023136"/>
    </source>
</evidence>
<accession>A0A2M7W372</accession>
<dbReference type="NCBIfam" id="TIGR00247">
    <property type="entry name" value="endolytic transglycosylase MltG"/>
    <property type="match status" value="1"/>
</dbReference>
<sequence length="370" mass="41058">MAFYSGKIVKEKVRKPSKLIPILVLLLLAAGGGSYVALQKYGVLEKIPLYRCYWDNSVSTIPANAQTGVRSISIEPGQDTLSIGQALVKKGIILNATDFLCYVRKIDAGNKIQAGYYEITLPVSLEQLVPLFQSARIPTVRVTLQEGLRMDEIAAKIQLAMGTESEIVRFSVTEFMNLATDKTVINALTYTKGKTSLEGFLFPDTYEIAKNATSKDVIDLLVNTFLKKVAVEPTFNSPKTFTPYQVVVMASLVEKEAGKSLEEKQMVAGILEKRIKSNWLIQVDAALLYEKKDWKATITSADLATISPYNTYKAKGLPPTPICNPGLESIQAVLTSKDSPYWFYLHGKDGVIHYARTNAEHEQNKSLYLR</sequence>
<dbReference type="EMBL" id="PFQB01000009">
    <property type="protein sequence ID" value="PJA15750.1"/>
    <property type="molecule type" value="Genomic_DNA"/>
</dbReference>
<comment type="caution">
    <text evidence="8">The sequence shown here is derived from an EMBL/GenBank/DDBJ whole genome shotgun (WGS) entry which is preliminary data.</text>
</comment>
<evidence type="ECO:0000256" key="3">
    <source>
        <dbReference type="ARBA" id="ARBA00022989"/>
    </source>
</evidence>
<dbReference type="AlphaFoldDB" id="A0A2M7W372"/>
<dbReference type="Gene3D" id="3.30.1490.480">
    <property type="entry name" value="Endolytic murein transglycosylase"/>
    <property type="match status" value="1"/>
</dbReference>
<dbReference type="Proteomes" id="UP000228952">
    <property type="component" value="Unassembled WGS sequence"/>
</dbReference>
<evidence type="ECO:0000256" key="2">
    <source>
        <dbReference type="ARBA" id="ARBA00022692"/>
    </source>
</evidence>
<keyword evidence="6 7" id="KW-0961">Cell wall biogenesis/degradation</keyword>
<dbReference type="EC" id="4.2.2.29" evidence="7"/>
<comment type="function">
    <text evidence="7">Functions as a peptidoglycan terminase that cleaves nascent peptidoglycan strands endolytically to terminate their elongation.</text>
</comment>
<dbReference type="HAMAP" id="MF_02065">
    <property type="entry name" value="MltG"/>
    <property type="match status" value="1"/>
</dbReference>
<evidence type="ECO:0000313" key="9">
    <source>
        <dbReference type="Proteomes" id="UP000228952"/>
    </source>
</evidence>
<dbReference type="GO" id="GO:0008932">
    <property type="term" value="F:lytic endotransglycosylase activity"/>
    <property type="evidence" value="ECO:0007669"/>
    <property type="project" value="UniProtKB-UniRule"/>
</dbReference>
<reference evidence="9" key="1">
    <citation type="submission" date="2017-09" db="EMBL/GenBank/DDBJ databases">
        <title>Depth-based differentiation of microbial function through sediment-hosted aquifers and enrichment of novel symbionts in the deep terrestrial subsurface.</title>
        <authorList>
            <person name="Probst A.J."/>
            <person name="Ladd B."/>
            <person name="Jarett J.K."/>
            <person name="Geller-Mcgrath D.E."/>
            <person name="Sieber C.M.K."/>
            <person name="Emerson J.B."/>
            <person name="Anantharaman K."/>
            <person name="Thomas B.C."/>
            <person name="Malmstrom R."/>
            <person name="Stieglmeier M."/>
            <person name="Klingl A."/>
            <person name="Woyke T."/>
            <person name="Ryan C.M."/>
            <person name="Banfield J.F."/>
        </authorList>
    </citation>
    <scope>NUCLEOTIDE SEQUENCE [LARGE SCALE GENOMIC DNA]</scope>
</reference>
<evidence type="ECO:0000256" key="6">
    <source>
        <dbReference type="ARBA" id="ARBA00023316"/>
    </source>
</evidence>
<dbReference type="Pfam" id="PF02618">
    <property type="entry name" value="YceG"/>
    <property type="match status" value="1"/>
</dbReference>
<dbReference type="GO" id="GO:0005886">
    <property type="term" value="C:plasma membrane"/>
    <property type="evidence" value="ECO:0007669"/>
    <property type="project" value="UniProtKB-UniRule"/>
</dbReference>
<feature type="site" description="Important for catalytic activity" evidence="7">
    <location>
        <position position="256"/>
    </location>
</feature>
<keyword evidence="3 7" id="KW-1133">Transmembrane helix</keyword>
<gene>
    <name evidence="7" type="primary">mltG</name>
    <name evidence="8" type="ORF">COX64_00340</name>
</gene>
<evidence type="ECO:0000313" key="8">
    <source>
        <dbReference type="EMBL" id="PJA15750.1"/>
    </source>
</evidence>
<evidence type="ECO:0000256" key="1">
    <source>
        <dbReference type="ARBA" id="ARBA00022475"/>
    </source>
</evidence>
<proteinExistence type="inferred from homology"/>
<keyword evidence="2 7" id="KW-0812">Transmembrane</keyword>
<dbReference type="PANTHER" id="PTHR30518">
    <property type="entry name" value="ENDOLYTIC MUREIN TRANSGLYCOSYLASE"/>
    <property type="match status" value="1"/>
</dbReference>
<comment type="similarity">
    <text evidence="7">Belongs to the transglycosylase MltG family.</text>
</comment>
<organism evidence="8 9">
    <name type="scientific">Candidatus Dojkabacteria bacterium CG_4_10_14_0_2_um_filter_Dojkabacteria_WS6_41_15</name>
    <dbReference type="NCBI Taxonomy" id="2014249"/>
    <lineage>
        <taxon>Bacteria</taxon>
        <taxon>Candidatus Dojkabacteria</taxon>
    </lineage>
</organism>
<dbReference type="GO" id="GO:0009252">
    <property type="term" value="P:peptidoglycan biosynthetic process"/>
    <property type="evidence" value="ECO:0007669"/>
    <property type="project" value="UniProtKB-UniRule"/>
</dbReference>
<keyword evidence="1 7" id="KW-1003">Cell membrane</keyword>
<comment type="catalytic activity">
    <reaction evidence="7">
        <text>a peptidoglycan chain = a peptidoglycan chain with N-acetyl-1,6-anhydromuramyl-[peptide] at the reducing end + a peptidoglycan chain with N-acetylglucosamine at the non-reducing end.</text>
        <dbReference type="EC" id="4.2.2.29"/>
    </reaction>
</comment>
<keyword evidence="4 7" id="KW-0472">Membrane</keyword>
<name>A0A2M7W372_9BACT</name>
<keyword evidence="5 7" id="KW-0456">Lyase</keyword>